<dbReference type="NCBIfam" id="NF033547">
    <property type="entry name" value="transpos_IS1595"/>
    <property type="match status" value="1"/>
</dbReference>
<evidence type="ECO:0000313" key="2">
    <source>
        <dbReference type="EMBL" id="KFM63916.1"/>
    </source>
</evidence>
<dbReference type="Pfam" id="PF12762">
    <property type="entry name" value="DDE_Tnp_IS1595"/>
    <property type="match status" value="1"/>
</dbReference>
<name>A0A087TFM7_STEMI</name>
<dbReference type="Proteomes" id="UP000054359">
    <property type="component" value="Unassembled WGS sequence"/>
</dbReference>
<dbReference type="OrthoDB" id="10052789at2759"/>
<organism evidence="2 3">
    <name type="scientific">Stegodyphus mimosarum</name>
    <name type="common">African social velvet spider</name>
    <dbReference type="NCBI Taxonomy" id="407821"/>
    <lineage>
        <taxon>Eukaryota</taxon>
        <taxon>Metazoa</taxon>
        <taxon>Ecdysozoa</taxon>
        <taxon>Arthropoda</taxon>
        <taxon>Chelicerata</taxon>
        <taxon>Arachnida</taxon>
        <taxon>Araneae</taxon>
        <taxon>Araneomorphae</taxon>
        <taxon>Entelegynae</taxon>
        <taxon>Eresoidea</taxon>
        <taxon>Eresidae</taxon>
        <taxon>Stegodyphus</taxon>
    </lineage>
</organism>
<evidence type="ECO:0000259" key="1">
    <source>
        <dbReference type="SMART" id="SM01126"/>
    </source>
</evidence>
<dbReference type="STRING" id="407821.A0A087TFM7"/>
<accession>A0A087TFM7</accession>
<sequence>MLCPKCNCSMVLKNDRKLSDGITWYCGKRTNNSSVCYASKTIRVSSWFSKSKLTIAEIFVLTYDVLKKIGTSKIIKEYGFGSNTMASWSQCIRETILEYIEMNSQMIGGPGKTVEIDESKFGKRKYHRGHHVEGQWVFGGVERDSGDSFFVAVHDRTAQTLISVIQEWIRPGTTTISDCWKAYRSLDTLGFDHLTVNHSISFVDEITGAHTNTIEGTWRHIKTQLPQYNRNGDFALYLAEYMFSKQCAVKELDMNTKF</sequence>
<dbReference type="InterPro" id="IPR024445">
    <property type="entry name" value="Tnp_ISXO2-like"/>
</dbReference>
<dbReference type="OMA" id="RELFCHY"/>
<dbReference type="PANTHER" id="PTHR47163:SF2">
    <property type="entry name" value="SI:DKEY-17M8.2"/>
    <property type="match status" value="1"/>
</dbReference>
<protein>
    <submittedName>
        <fullName evidence="2">Putative transposase-like protein</fullName>
    </submittedName>
</protein>
<dbReference type="AlphaFoldDB" id="A0A087TFM7"/>
<feature type="non-terminal residue" evidence="2">
    <location>
        <position position="258"/>
    </location>
</feature>
<dbReference type="SMART" id="SM01126">
    <property type="entry name" value="DDE_Tnp_IS1595"/>
    <property type="match status" value="1"/>
</dbReference>
<evidence type="ECO:0000313" key="3">
    <source>
        <dbReference type="Proteomes" id="UP000054359"/>
    </source>
</evidence>
<dbReference type="PANTHER" id="PTHR47163">
    <property type="entry name" value="DDE_TNP_IS1595 DOMAIN-CONTAINING PROTEIN"/>
    <property type="match status" value="1"/>
</dbReference>
<dbReference type="InterPro" id="IPR053164">
    <property type="entry name" value="IS1016-like_transposase"/>
</dbReference>
<gene>
    <name evidence="2" type="ORF">X975_21060</name>
</gene>
<reference evidence="2 3" key="1">
    <citation type="submission" date="2013-11" db="EMBL/GenBank/DDBJ databases">
        <title>Genome sequencing of Stegodyphus mimosarum.</title>
        <authorList>
            <person name="Bechsgaard J."/>
        </authorList>
    </citation>
    <scope>NUCLEOTIDE SEQUENCE [LARGE SCALE GENOMIC DNA]</scope>
</reference>
<dbReference type="EMBL" id="KK114997">
    <property type="protein sequence ID" value="KFM63916.1"/>
    <property type="molecule type" value="Genomic_DNA"/>
</dbReference>
<feature type="domain" description="ISXO2-like transposase" evidence="1">
    <location>
        <begin position="106"/>
        <end position="244"/>
    </location>
</feature>
<proteinExistence type="predicted"/>
<keyword evidence="3" id="KW-1185">Reference proteome</keyword>